<gene>
    <name evidence="3" type="ORF">DJ018_16155</name>
</gene>
<proteinExistence type="inferred from homology"/>
<reference evidence="4" key="1">
    <citation type="submission" date="2018-05" db="EMBL/GenBank/DDBJ databases">
        <authorList>
            <person name="Li X."/>
        </authorList>
    </citation>
    <scope>NUCLEOTIDE SEQUENCE [LARGE SCALE GENOMIC DNA]</scope>
    <source>
        <strain evidence="4">YIM 73061</strain>
    </source>
</reference>
<keyword evidence="4" id="KW-1185">Reference proteome</keyword>
<evidence type="ECO:0000313" key="4">
    <source>
        <dbReference type="Proteomes" id="UP000249725"/>
    </source>
</evidence>
<comment type="similarity">
    <text evidence="1">Belongs to the AHA1 family.</text>
</comment>
<sequence>MRQSDQPERATYATTVQRKSEREVTVSRTFEGPVRAVFDAWTRPELFKLWWAPKSMGAVLSGCEIDARTGGGYRITFGAGAESATFFGKYLEVTPPSRLVWTNEESADGPVTTVTFEDRGAQTLLVLSELHPAEPPAEAVEGMQVMMSEQFAQLDDLLASLPEPT</sequence>
<dbReference type="SUPFAM" id="SSF55961">
    <property type="entry name" value="Bet v1-like"/>
    <property type="match status" value="1"/>
</dbReference>
<dbReference type="EMBL" id="QFYR01000004">
    <property type="protein sequence ID" value="RAK51467.1"/>
    <property type="molecule type" value="Genomic_DNA"/>
</dbReference>
<protein>
    <submittedName>
        <fullName evidence="3">ATPase</fullName>
    </submittedName>
</protein>
<dbReference type="OrthoDB" id="9805228at2"/>
<evidence type="ECO:0000259" key="2">
    <source>
        <dbReference type="Pfam" id="PF08327"/>
    </source>
</evidence>
<dbReference type="AlphaFoldDB" id="A0A328AAL1"/>
<name>A0A328AAL1_9CAUL</name>
<accession>A0A328AAL1</accession>
<evidence type="ECO:0000256" key="1">
    <source>
        <dbReference type="ARBA" id="ARBA00006817"/>
    </source>
</evidence>
<comment type="caution">
    <text evidence="3">The sequence shown here is derived from an EMBL/GenBank/DDBJ whole genome shotgun (WGS) entry which is preliminary data.</text>
</comment>
<feature type="domain" description="Activator of Hsp90 ATPase homologue 1/2-like C-terminal" evidence="2">
    <location>
        <begin position="33"/>
        <end position="158"/>
    </location>
</feature>
<dbReference type="InterPro" id="IPR013538">
    <property type="entry name" value="ASHA1/2-like_C"/>
</dbReference>
<dbReference type="InterPro" id="IPR023393">
    <property type="entry name" value="START-like_dom_sf"/>
</dbReference>
<dbReference type="RefSeq" id="WP_111516002.1">
    <property type="nucleotide sequence ID" value="NZ_QFYR01000004.1"/>
</dbReference>
<dbReference type="Pfam" id="PF08327">
    <property type="entry name" value="AHSA1"/>
    <property type="match status" value="1"/>
</dbReference>
<organism evidence="3 4">
    <name type="scientific">Phenylobacterium deserti</name>
    <dbReference type="NCBI Taxonomy" id="1914756"/>
    <lineage>
        <taxon>Bacteria</taxon>
        <taxon>Pseudomonadati</taxon>
        <taxon>Pseudomonadota</taxon>
        <taxon>Alphaproteobacteria</taxon>
        <taxon>Caulobacterales</taxon>
        <taxon>Caulobacteraceae</taxon>
        <taxon>Phenylobacterium</taxon>
    </lineage>
</organism>
<dbReference type="Gene3D" id="3.30.530.20">
    <property type="match status" value="1"/>
</dbReference>
<evidence type="ECO:0000313" key="3">
    <source>
        <dbReference type="EMBL" id="RAK51467.1"/>
    </source>
</evidence>
<dbReference type="Proteomes" id="UP000249725">
    <property type="component" value="Unassembled WGS sequence"/>
</dbReference>